<evidence type="ECO:0000259" key="2">
    <source>
        <dbReference type="Pfam" id="PF09423"/>
    </source>
</evidence>
<evidence type="ECO:0000256" key="1">
    <source>
        <dbReference type="SAM" id="SignalP"/>
    </source>
</evidence>
<keyword evidence="3" id="KW-0378">Hydrolase</keyword>
<dbReference type="KEGG" id="rul:UC8_11390"/>
<dbReference type="CDD" id="cd07389">
    <property type="entry name" value="MPP_PhoD"/>
    <property type="match status" value="1"/>
</dbReference>
<dbReference type="Proteomes" id="UP000325286">
    <property type="component" value="Chromosome"/>
</dbReference>
<dbReference type="InterPro" id="IPR018946">
    <property type="entry name" value="PhoD-like_MPP"/>
</dbReference>
<gene>
    <name evidence="3" type="primary">phoD_1</name>
    <name evidence="3" type="ORF">UC8_11390</name>
</gene>
<dbReference type="InterPro" id="IPR029058">
    <property type="entry name" value="AB_hydrolase_fold"/>
</dbReference>
<feature type="signal peptide" evidence="1">
    <location>
        <begin position="1"/>
        <end position="25"/>
    </location>
</feature>
<evidence type="ECO:0000313" key="3">
    <source>
        <dbReference type="EMBL" id="QEG39178.1"/>
    </source>
</evidence>
<proteinExistence type="predicted"/>
<dbReference type="Gene3D" id="2.60.40.10">
    <property type="entry name" value="Immunoglobulins"/>
    <property type="match status" value="1"/>
</dbReference>
<dbReference type="PANTHER" id="PTHR33987:SF1">
    <property type="entry name" value="CALCINEURIN-LIKE METALLO-PHOSPHOESTERASE SUPERFAMILY PROTEIN"/>
    <property type="match status" value="1"/>
</dbReference>
<dbReference type="InterPro" id="IPR029052">
    <property type="entry name" value="Metallo-depent_PP-like"/>
</dbReference>
<dbReference type="Gene3D" id="3.60.21.70">
    <property type="entry name" value="PhoD-like phosphatase"/>
    <property type="match status" value="1"/>
</dbReference>
<name>A0A5B9QJF2_9BACT</name>
<accession>A0A5B9QJF2</accession>
<dbReference type="SUPFAM" id="SSF53474">
    <property type="entry name" value="alpha/beta-Hydrolases"/>
    <property type="match status" value="2"/>
</dbReference>
<dbReference type="InterPro" id="IPR038607">
    <property type="entry name" value="PhoD-like_sf"/>
</dbReference>
<dbReference type="Pfam" id="PF09423">
    <property type="entry name" value="PhoD"/>
    <property type="match status" value="1"/>
</dbReference>
<keyword evidence="1" id="KW-0732">Signal</keyword>
<organism evidence="3 4">
    <name type="scientific">Roseimaritima ulvae</name>
    <dbReference type="NCBI Taxonomy" id="980254"/>
    <lineage>
        <taxon>Bacteria</taxon>
        <taxon>Pseudomonadati</taxon>
        <taxon>Planctomycetota</taxon>
        <taxon>Planctomycetia</taxon>
        <taxon>Pirellulales</taxon>
        <taxon>Pirellulaceae</taxon>
        <taxon>Roseimaritima</taxon>
    </lineage>
</organism>
<evidence type="ECO:0000313" key="4">
    <source>
        <dbReference type="Proteomes" id="UP000325286"/>
    </source>
</evidence>
<dbReference type="SUPFAM" id="SSF56300">
    <property type="entry name" value="Metallo-dependent phosphatases"/>
    <property type="match status" value="1"/>
</dbReference>
<sequence precursor="true">MPSQAFFLPCFAALQLMVLPLAVFAQQPPYDVFPDAEPPYYRVRYEASTEPGGLSFAVNYTVWIPEGVKTLRGVIVHQHGCGEGSCKSGLTGAFDLHWQALARRHDCALLAPAYEQPQSADCQMWCDPRNGSAASFQQGLIDLGKQSAHPELATVPWALWGHSGGGHWAGGMVLLYPERVAAAWLRSGVPLLEANPKRSSIKPHTLPDEALGVPMMCNLGTKEGVTVKDGRFAGVWPANQTFFEAVRGKGGLVGVAVDPLTAHECGNQRYLAIPWLDACLTARLPKTADQPLRAMPTGDAWLAAPTGTTAVAAADFQADPLSAAWLPNQSIAQRWMQYVTDTAVSDTTPPPAPSNVKVDGNTLVWEAEADLESGLARFIIERDGEVLAEVPQQGKNPYGRVVFQNLQYSDTPTQPLVAMRFTDSTAEAGKHHVYRVIAVNTVGLKSPDAAAASSEQPISRVLFGSCIKQDRPIPILKTMLAAEPELLLFLGDNIYADTSDIDLMRAKYKQLAGNEDFAALRSACPILATWDDHDYGVNDGGADFAKRDEAQQAYLDFWGEPAASPKRNRPGVYDAKIFGPEGKRLQVIMLDTRYFRSPLKKGEKRVGGPYVADNDPQKTMLGETQWKWLEQQLRTPAEVRVIGSSIQFVAAAAGQETWSNLPHERQRLIDLIAETGAGGVIVLSGDRHWSEVSVTEEQTAYPLVDVTSSSLNQKHPRGTPTENRFRSIPKTYHEANFGVLSIDWDAADPKLLIEIRDIHNETQIQGPFRLSHLQPQ</sequence>
<protein>
    <submittedName>
        <fullName evidence="3">Alkaline phosphatase D</fullName>
        <ecNumber evidence="3">3.1.3.1</ecNumber>
    </submittedName>
</protein>
<dbReference type="RefSeq" id="WP_084428153.1">
    <property type="nucleotide sequence ID" value="NZ_CP042914.1"/>
</dbReference>
<dbReference type="GO" id="GO:0004035">
    <property type="term" value="F:alkaline phosphatase activity"/>
    <property type="evidence" value="ECO:0007669"/>
    <property type="project" value="UniProtKB-EC"/>
</dbReference>
<keyword evidence="4" id="KW-1185">Reference proteome</keyword>
<dbReference type="Gene3D" id="3.40.50.1820">
    <property type="entry name" value="alpha/beta hydrolase"/>
    <property type="match status" value="1"/>
</dbReference>
<dbReference type="EMBL" id="CP042914">
    <property type="protein sequence ID" value="QEG39178.1"/>
    <property type="molecule type" value="Genomic_DNA"/>
</dbReference>
<dbReference type="PANTHER" id="PTHR33987">
    <property type="entry name" value="CALCINEURIN-LIKE METALLO-PHOSPHOESTERASE SUPERFAMILY PROTEIN"/>
    <property type="match status" value="1"/>
</dbReference>
<dbReference type="EC" id="3.1.3.1" evidence="3"/>
<feature type="domain" description="PhoD-like phosphatase metallophosphatase" evidence="2">
    <location>
        <begin position="475"/>
        <end position="721"/>
    </location>
</feature>
<reference evidence="3 4" key="1">
    <citation type="submission" date="2019-08" db="EMBL/GenBank/DDBJ databases">
        <title>Deep-cultivation of Planctomycetes and their phenomic and genomic characterization uncovers novel biology.</title>
        <authorList>
            <person name="Wiegand S."/>
            <person name="Jogler M."/>
            <person name="Boedeker C."/>
            <person name="Pinto D."/>
            <person name="Vollmers J."/>
            <person name="Rivas-Marin E."/>
            <person name="Kohn T."/>
            <person name="Peeters S.H."/>
            <person name="Heuer A."/>
            <person name="Rast P."/>
            <person name="Oberbeckmann S."/>
            <person name="Bunk B."/>
            <person name="Jeske O."/>
            <person name="Meyerdierks A."/>
            <person name="Storesund J.E."/>
            <person name="Kallscheuer N."/>
            <person name="Luecker S."/>
            <person name="Lage O.M."/>
            <person name="Pohl T."/>
            <person name="Merkel B.J."/>
            <person name="Hornburger P."/>
            <person name="Mueller R.-W."/>
            <person name="Bruemmer F."/>
            <person name="Labrenz M."/>
            <person name="Spormann A.M."/>
            <person name="Op den Camp H."/>
            <person name="Overmann J."/>
            <person name="Amann R."/>
            <person name="Jetten M.S.M."/>
            <person name="Mascher T."/>
            <person name="Medema M.H."/>
            <person name="Devos D.P."/>
            <person name="Kaster A.-K."/>
            <person name="Ovreas L."/>
            <person name="Rohde M."/>
            <person name="Galperin M.Y."/>
            <person name="Jogler C."/>
        </authorList>
    </citation>
    <scope>NUCLEOTIDE SEQUENCE [LARGE SCALE GENOMIC DNA]</scope>
    <source>
        <strain evidence="3 4">UC8</strain>
    </source>
</reference>
<dbReference type="AlphaFoldDB" id="A0A5B9QJF2"/>
<dbReference type="InterPro" id="IPR013783">
    <property type="entry name" value="Ig-like_fold"/>
</dbReference>
<feature type="chain" id="PRO_5022766311" evidence="1">
    <location>
        <begin position="26"/>
        <end position="776"/>
    </location>
</feature>